<evidence type="ECO:0000313" key="2">
    <source>
        <dbReference type="EMBL" id="NGZ89929.1"/>
    </source>
</evidence>
<feature type="chain" id="PRO_5037305040" description="Alpha-ketoglutarate decarboxylase" evidence="1">
    <location>
        <begin position="23"/>
        <end position="172"/>
    </location>
</feature>
<sequence length="172" mass="19800">MNISKIIRFVVVSLFFGQLCLAQQSTKSYDFWEKVDFGGGAGLNFSSNYTNISLAPMGVYNFNSWLATGLSLQYSYMKLNNRFTTQLYGGSLIQFVHPTPELQLSAELEQLYVNQEIEGLQNQRNQFWNTALFLGFGYRSGNVIAGIRYNVLFRESQNVYPEAWMPFIRVFF</sequence>
<reference evidence="2" key="1">
    <citation type="submission" date="2020-03" db="EMBL/GenBank/DDBJ databases">
        <title>Psychroflexus Maritimus sp. nov., isolate from marine sediment.</title>
        <authorList>
            <person name="Zhong Y.-L."/>
        </authorList>
    </citation>
    <scope>NUCLEOTIDE SEQUENCE</scope>
    <source>
        <strain evidence="2">C1</strain>
    </source>
</reference>
<comment type="caution">
    <text evidence="2">The sequence shown here is derived from an EMBL/GenBank/DDBJ whole genome shotgun (WGS) entry which is preliminary data.</text>
</comment>
<protein>
    <recommendedName>
        <fullName evidence="4">Alpha-ketoglutarate decarboxylase</fullName>
    </recommendedName>
</protein>
<name>A0A967E2N3_9FLAO</name>
<dbReference type="EMBL" id="JAANAS010000048">
    <property type="protein sequence ID" value="NGZ89929.1"/>
    <property type="molecule type" value="Genomic_DNA"/>
</dbReference>
<dbReference type="RefSeq" id="WP_166400187.1">
    <property type="nucleotide sequence ID" value="NZ_JAANAS010000048.1"/>
</dbReference>
<evidence type="ECO:0008006" key="4">
    <source>
        <dbReference type="Google" id="ProtNLM"/>
    </source>
</evidence>
<evidence type="ECO:0000313" key="3">
    <source>
        <dbReference type="Proteomes" id="UP000643701"/>
    </source>
</evidence>
<dbReference type="AlphaFoldDB" id="A0A967E2N3"/>
<feature type="signal peptide" evidence="1">
    <location>
        <begin position="1"/>
        <end position="22"/>
    </location>
</feature>
<keyword evidence="1" id="KW-0732">Signal</keyword>
<evidence type="ECO:0000256" key="1">
    <source>
        <dbReference type="SAM" id="SignalP"/>
    </source>
</evidence>
<organism evidence="2 3">
    <name type="scientific">Psychroflexus maritimus</name>
    <dbReference type="NCBI Taxonomy" id="2714865"/>
    <lineage>
        <taxon>Bacteria</taxon>
        <taxon>Pseudomonadati</taxon>
        <taxon>Bacteroidota</taxon>
        <taxon>Flavobacteriia</taxon>
        <taxon>Flavobacteriales</taxon>
        <taxon>Flavobacteriaceae</taxon>
        <taxon>Psychroflexus</taxon>
    </lineage>
</organism>
<accession>A0A967E2N3</accession>
<keyword evidence="3" id="KW-1185">Reference proteome</keyword>
<proteinExistence type="predicted"/>
<gene>
    <name evidence="2" type="ORF">G7034_06650</name>
</gene>
<dbReference type="Proteomes" id="UP000643701">
    <property type="component" value="Unassembled WGS sequence"/>
</dbReference>